<feature type="transmembrane region" description="Helical" evidence="5">
    <location>
        <begin position="206"/>
        <end position="225"/>
    </location>
</feature>
<evidence type="ECO:0000256" key="4">
    <source>
        <dbReference type="ARBA" id="ARBA00023136"/>
    </source>
</evidence>
<accession>A0A9Q9B025</accession>
<keyword evidence="2 5" id="KW-0812">Transmembrane</keyword>
<feature type="transmembrane region" description="Helical" evidence="5">
    <location>
        <begin position="358"/>
        <end position="377"/>
    </location>
</feature>
<dbReference type="SUPFAM" id="SSF103473">
    <property type="entry name" value="MFS general substrate transporter"/>
    <property type="match status" value="1"/>
</dbReference>
<feature type="transmembrane region" description="Helical" evidence="5">
    <location>
        <begin position="89"/>
        <end position="109"/>
    </location>
</feature>
<feature type="transmembrane region" description="Helical" evidence="5">
    <location>
        <begin position="454"/>
        <end position="475"/>
    </location>
</feature>
<dbReference type="Proteomes" id="UP001056384">
    <property type="component" value="Chromosome 7"/>
</dbReference>
<protein>
    <submittedName>
        <fullName evidence="6">Major facilitator superfamily, MFS transporter superfamily</fullName>
    </submittedName>
</protein>
<feature type="transmembrane region" description="Helical" evidence="5">
    <location>
        <begin position="426"/>
        <end position="442"/>
    </location>
</feature>
<dbReference type="PANTHER" id="PTHR23502">
    <property type="entry name" value="MAJOR FACILITATOR SUPERFAMILY"/>
    <property type="match status" value="1"/>
</dbReference>
<feature type="transmembrane region" description="Helical" evidence="5">
    <location>
        <begin position="389"/>
        <end position="414"/>
    </location>
</feature>
<feature type="transmembrane region" description="Helical" evidence="5">
    <location>
        <begin position="179"/>
        <end position="200"/>
    </location>
</feature>
<evidence type="ECO:0000256" key="2">
    <source>
        <dbReference type="ARBA" id="ARBA00022692"/>
    </source>
</evidence>
<keyword evidence="3 5" id="KW-1133">Transmembrane helix</keyword>
<evidence type="ECO:0000256" key="5">
    <source>
        <dbReference type="SAM" id="Phobius"/>
    </source>
</evidence>
<dbReference type="Gene3D" id="1.20.1250.20">
    <property type="entry name" value="MFS general substrate transporter like domains"/>
    <property type="match status" value="1"/>
</dbReference>
<dbReference type="GO" id="GO:0016020">
    <property type="term" value="C:membrane"/>
    <property type="evidence" value="ECO:0007669"/>
    <property type="project" value="UniProtKB-SubCell"/>
</dbReference>
<dbReference type="InterPro" id="IPR011701">
    <property type="entry name" value="MFS"/>
</dbReference>
<feature type="transmembrane region" description="Helical" evidence="5">
    <location>
        <begin position="121"/>
        <end position="141"/>
    </location>
</feature>
<evidence type="ECO:0000256" key="1">
    <source>
        <dbReference type="ARBA" id="ARBA00004141"/>
    </source>
</evidence>
<reference evidence="6" key="1">
    <citation type="submission" date="2022-06" db="EMBL/GenBank/DDBJ databases">
        <title>Complete genome sequences of two strains of the flax pathogen Septoria linicola.</title>
        <authorList>
            <person name="Lapalu N."/>
            <person name="Simon A."/>
            <person name="Demenou B."/>
            <person name="Paumier D."/>
            <person name="Guillot M.-P."/>
            <person name="Gout L."/>
            <person name="Valade R."/>
        </authorList>
    </citation>
    <scope>NUCLEOTIDE SEQUENCE</scope>
    <source>
        <strain evidence="6">SE15195</strain>
    </source>
</reference>
<comment type="subcellular location">
    <subcellularLocation>
        <location evidence="1">Membrane</location>
        <topology evidence="1">Multi-pass membrane protein</topology>
    </subcellularLocation>
</comment>
<dbReference type="PANTHER" id="PTHR23502:SF157">
    <property type="entry name" value="MAJOR FACILITATOR SUPERFAMILY (MFS) PROFILE DOMAIN-CONTAINING PROTEIN-RELATED"/>
    <property type="match status" value="1"/>
</dbReference>
<name>A0A9Q9B025_9PEZI</name>
<feature type="transmembrane region" description="Helical" evidence="5">
    <location>
        <begin position="319"/>
        <end position="337"/>
    </location>
</feature>
<organism evidence="6 7">
    <name type="scientific">Septoria linicola</name>
    <dbReference type="NCBI Taxonomy" id="215465"/>
    <lineage>
        <taxon>Eukaryota</taxon>
        <taxon>Fungi</taxon>
        <taxon>Dikarya</taxon>
        <taxon>Ascomycota</taxon>
        <taxon>Pezizomycotina</taxon>
        <taxon>Dothideomycetes</taxon>
        <taxon>Dothideomycetidae</taxon>
        <taxon>Mycosphaerellales</taxon>
        <taxon>Mycosphaerellaceae</taxon>
        <taxon>Septoria</taxon>
    </lineage>
</organism>
<gene>
    <name evidence="6" type="ORF">Slin15195_G083360</name>
</gene>
<sequence>MSETPREDIPSQVKEELRVRGFNVDSDNVVSWLEDAPLHPKNWPLARKLYDTAAIAAFVTVSAMIGNGGNTIALKAAADLGLSNLQSNVVFAAVFYYSQAIGSLVIPPYSETFGRKQTNLIASLGLAAMCAICSIDSVVAVASGRSISGFLTAMPAVVGAGSVEDMWSIRARIWALDIWMKGAIVGIALGPCYATFISTSDLRWPWVFRPGAVLLAASSMSFVWTKESRPNRIMQQQLAIVAKTTGYKQLVPDSTDAVPTLQGFVTTMMVRPVKMFFTEPIVCTVSIMSGTVYASVFLLTPGQTVAYEAFGYNERKASLVFLAWVVGLMLTIPLRVLDWRLGSRAVRSHTAVTPEDKITGFFIAAPVLACSMWWWSWTVPPSSATLSSWISIAALVFVGACVNEFDGVLAGYLVDSYTTYAASANAPLAFLRALLSGSFPLFGRQLYEGLGSNVSGSIVASVATIFVLIALWFWAYGPHIRQRSPIASTVSKE</sequence>
<dbReference type="EMBL" id="CP099424">
    <property type="protein sequence ID" value="USW55017.1"/>
    <property type="molecule type" value="Genomic_DNA"/>
</dbReference>
<dbReference type="Pfam" id="PF07690">
    <property type="entry name" value="MFS_1"/>
    <property type="match status" value="1"/>
</dbReference>
<evidence type="ECO:0000313" key="7">
    <source>
        <dbReference type="Proteomes" id="UP001056384"/>
    </source>
</evidence>
<proteinExistence type="predicted"/>
<dbReference type="GO" id="GO:0022857">
    <property type="term" value="F:transmembrane transporter activity"/>
    <property type="evidence" value="ECO:0007669"/>
    <property type="project" value="InterPro"/>
</dbReference>
<keyword evidence="4 5" id="KW-0472">Membrane</keyword>
<evidence type="ECO:0000313" key="6">
    <source>
        <dbReference type="EMBL" id="USW55017.1"/>
    </source>
</evidence>
<feature type="transmembrane region" description="Helical" evidence="5">
    <location>
        <begin position="49"/>
        <end position="69"/>
    </location>
</feature>
<dbReference type="AlphaFoldDB" id="A0A9Q9B025"/>
<feature type="transmembrane region" description="Helical" evidence="5">
    <location>
        <begin position="147"/>
        <end position="167"/>
    </location>
</feature>
<dbReference type="OrthoDB" id="5410178at2759"/>
<keyword evidence="7" id="KW-1185">Reference proteome</keyword>
<feature type="transmembrane region" description="Helical" evidence="5">
    <location>
        <begin position="276"/>
        <end position="299"/>
    </location>
</feature>
<dbReference type="InterPro" id="IPR036259">
    <property type="entry name" value="MFS_trans_sf"/>
</dbReference>
<evidence type="ECO:0000256" key="3">
    <source>
        <dbReference type="ARBA" id="ARBA00022989"/>
    </source>
</evidence>